<evidence type="ECO:0000313" key="6">
    <source>
        <dbReference type="EMBL" id="ONI03039.1"/>
    </source>
</evidence>
<protein>
    <submittedName>
        <fullName evidence="6">Uncharacterized protein</fullName>
    </submittedName>
</protein>
<evidence type="ECO:0000259" key="5">
    <source>
        <dbReference type="PROSITE" id="PS51294"/>
    </source>
</evidence>
<evidence type="ECO:0000259" key="4">
    <source>
        <dbReference type="PROSITE" id="PS50090"/>
    </source>
</evidence>
<name>A0A251NUQ9_PRUPE</name>
<feature type="region of interest" description="Disordered" evidence="3">
    <location>
        <begin position="149"/>
        <end position="171"/>
    </location>
</feature>
<comment type="subcellular location">
    <subcellularLocation>
        <location evidence="1">Nucleus</location>
    </subcellularLocation>
</comment>
<sequence length="501" mass="56507">MDHEAHSRNKFVNMKSQRVKVEGSFAPALEDETETIEHLLAEPKSEYVTVDGVLCCGKENAGKCMDIEDFSCGYDFGLNTYSGGLHSAHPRGRYDELEFGVLDGLLDEVDEVEDIHAINGLASPCDDYLLDIGFTGKASELGFGPCEKSHLGNSSSESQSPRLSGSSNGAVGISESSTVTIQEFECKNNSIDKAVTHEFHGGFRRKKRHRTPVEGNVYPASINLQNLELDNDEKSLVREIVSGENEKLSVEATKLGAFCKEKRLRKPTLRYIEEFSGKKSKDSNERENCSAVTATQDRSKVRCQNEHHHMSPGILSSVPEEDSISENQTLAEFRTQRKLAKKHASILALESDEQPITSESEDDHVPKKRSRKHDRRKHQRMWTLSEVTTLVDGISEYGVGRWTDIKRVLFSSSAYRTPIDLRDKWRNLLRASCGKKMKKEVEQKEMRALPKSLVRRVRELAMVHPYPRQRGKKFAPPILPTPSKSASSDLIRKYVRRKNRS</sequence>
<dbReference type="GO" id="GO:0005634">
    <property type="term" value="C:nucleus"/>
    <property type="evidence" value="ECO:0007669"/>
    <property type="project" value="UniProtKB-SubCell"/>
</dbReference>
<keyword evidence="2" id="KW-0539">Nucleus</keyword>
<dbReference type="SMART" id="SM00717">
    <property type="entry name" value="SANT"/>
    <property type="match status" value="1"/>
</dbReference>
<gene>
    <name evidence="6" type="ORF">PRUPE_6G234700</name>
</gene>
<dbReference type="Proteomes" id="UP000006882">
    <property type="component" value="Chromosome G6"/>
</dbReference>
<dbReference type="EMBL" id="CM007656">
    <property type="protein sequence ID" value="ONI03039.1"/>
    <property type="molecule type" value="Genomic_DNA"/>
</dbReference>
<dbReference type="CDD" id="cd11660">
    <property type="entry name" value="SANT_TRF"/>
    <property type="match status" value="1"/>
</dbReference>
<dbReference type="InterPro" id="IPR001005">
    <property type="entry name" value="SANT/Myb"/>
</dbReference>
<evidence type="ECO:0000256" key="2">
    <source>
        <dbReference type="ARBA" id="ARBA00023242"/>
    </source>
</evidence>
<feature type="domain" description="Myb-like" evidence="4">
    <location>
        <begin position="374"/>
        <end position="429"/>
    </location>
</feature>
<dbReference type="PANTHER" id="PTHR47122:SF5">
    <property type="entry name" value="TRF-LIKE 8"/>
    <property type="match status" value="1"/>
</dbReference>
<proteinExistence type="predicted"/>
<dbReference type="eggNOG" id="ENOG502R44U">
    <property type="taxonomic scope" value="Eukaryota"/>
</dbReference>
<dbReference type="SUPFAM" id="SSF46689">
    <property type="entry name" value="Homeodomain-like"/>
    <property type="match status" value="1"/>
</dbReference>
<evidence type="ECO:0000256" key="3">
    <source>
        <dbReference type="SAM" id="MobiDB-lite"/>
    </source>
</evidence>
<dbReference type="Gene3D" id="1.10.246.220">
    <property type="match status" value="1"/>
</dbReference>
<feature type="region of interest" description="Disordered" evidence="3">
    <location>
        <begin position="350"/>
        <end position="379"/>
    </location>
</feature>
<dbReference type="InterPro" id="IPR009057">
    <property type="entry name" value="Homeodomain-like_sf"/>
</dbReference>
<dbReference type="OrthoDB" id="608866at2759"/>
<dbReference type="Gramene" id="ONI03039">
    <property type="protein sequence ID" value="ONI03039"/>
    <property type="gene ID" value="PRUPE_6G234700"/>
</dbReference>
<feature type="domain" description="HTH myb-type" evidence="5">
    <location>
        <begin position="374"/>
        <end position="433"/>
    </location>
</feature>
<dbReference type="PANTHER" id="PTHR47122">
    <property type="entry name" value="MYB-LIKE DNA-BINDING DOMAIN CONTAINING PROTEIN, EXPRESSED"/>
    <property type="match status" value="1"/>
</dbReference>
<dbReference type="PROSITE" id="PS51294">
    <property type="entry name" value="HTH_MYB"/>
    <property type="match status" value="1"/>
</dbReference>
<dbReference type="InterPro" id="IPR017930">
    <property type="entry name" value="Myb_dom"/>
</dbReference>
<feature type="compositionally biased region" description="Polar residues" evidence="3">
    <location>
        <begin position="151"/>
        <end position="171"/>
    </location>
</feature>
<feature type="region of interest" description="Disordered" evidence="3">
    <location>
        <begin position="469"/>
        <end position="501"/>
    </location>
</feature>
<feature type="compositionally biased region" description="Basic residues" evidence="3">
    <location>
        <begin position="366"/>
        <end position="379"/>
    </location>
</feature>
<evidence type="ECO:0000313" key="7">
    <source>
        <dbReference type="Proteomes" id="UP000006882"/>
    </source>
</evidence>
<dbReference type="EMBL" id="CM007656">
    <property type="protein sequence ID" value="ONI03038.1"/>
    <property type="molecule type" value="Genomic_DNA"/>
</dbReference>
<dbReference type="Pfam" id="PF00249">
    <property type="entry name" value="Myb_DNA-binding"/>
    <property type="match status" value="1"/>
</dbReference>
<keyword evidence="7" id="KW-1185">Reference proteome</keyword>
<dbReference type="AlphaFoldDB" id="A0A251NUQ9"/>
<reference evidence="6" key="2">
    <citation type="submission" date="2016-12" db="EMBL/GenBank/DDBJ databases">
        <title>WGS assembly of Prunus persica.</title>
        <authorList>
            <person name="Verde I."/>
            <person name="Jenkins J."/>
            <person name="Dondini L."/>
            <person name="Micali S."/>
            <person name="Pagliarani G."/>
            <person name="Vendramin E."/>
            <person name="Paris R."/>
            <person name="Aramini V."/>
            <person name="Gazza L."/>
            <person name="Rossini L."/>
            <person name="Bassi D."/>
            <person name="Troggio M."/>
            <person name="Shu S."/>
            <person name="Grimwood J.H."/>
            <person name="Tartarini S."/>
            <person name="Dettori M.T."/>
            <person name="Schmutz J."/>
        </authorList>
    </citation>
    <scope>NUCLEOTIDE SEQUENCE</scope>
</reference>
<organism evidence="6 7">
    <name type="scientific">Prunus persica</name>
    <name type="common">Peach</name>
    <name type="synonym">Amygdalus persica</name>
    <dbReference type="NCBI Taxonomy" id="3760"/>
    <lineage>
        <taxon>Eukaryota</taxon>
        <taxon>Viridiplantae</taxon>
        <taxon>Streptophyta</taxon>
        <taxon>Embryophyta</taxon>
        <taxon>Tracheophyta</taxon>
        <taxon>Spermatophyta</taxon>
        <taxon>Magnoliopsida</taxon>
        <taxon>eudicotyledons</taxon>
        <taxon>Gunneridae</taxon>
        <taxon>Pentapetalae</taxon>
        <taxon>rosids</taxon>
        <taxon>fabids</taxon>
        <taxon>Rosales</taxon>
        <taxon>Rosaceae</taxon>
        <taxon>Amygdaloideae</taxon>
        <taxon>Amygdaleae</taxon>
        <taxon>Prunus</taxon>
    </lineage>
</organism>
<reference evidence="6 7" key="1">
    <citation type="journal article" date="2013" name="Nat. Genet.">
        <title>The high-quality draft genome of peach (Prunus persica) identifies unique patterns of genetic diversity, domestication and genome evolution.</title>
        <authorList>
            <consortium name="International Peach Genome Initiative"/>
            <person name="Verde I."/>
            <person name="Abbott A.G."/>
            <person name="Scalabrin S."/>
            <person name="Jung S."/>
            <person name="Shu S."/>
            <person name="Marroni F."/>
            <person name="Zhebentyayeva T."/>
            <person name="Dettori M.T."/>
            <person name="Grimwood J."/>
            <person name="Cattonaro F."/>
            <person name="Zuccolo A."/>
            <person name="Rossini L."/>
            <person name="Jenkins J."/>
            <person name="Vendramin E."/>
            <person name="Meisel L.A."/>
            <person name="Decroocq V."/>
            <person name="Sosinski B."/>
            <person name="Prochnik S."/>
            <person name="Mitros T."/>
            <person name="Policriti A."/>
            <person name="Cipriani G."/>
            <person name="Dondini L."/>
            <person name="Ficklin S."/>
            <person name="Goodstein D.M."/>
            <person name="Xuan P."/>
            <person name="Del Fabbro C."/>
            <person name="Aramini V."/>
            <person name="Copetti D."/>
            <person name="Gonzalez S."/>
            <person name="Horner D.S."/>
            <person name="Falchi R."/>
            <person name="Lucas S."/>
            <person name="Mica E."/>
            <person name="Maldonado J."/>
            <person name="Lazzari B."/>
            <person name="Bielenberg D."/>
            <person name="Pirona R."/>
            <person name="Miculan M."/>
            <person name="Barakat A."/>
            <person name="Testolin R."/>
            <person name="Stella A."/>
            <person name="Tartarini S."/>
            <person name="Tonutti P."/>
            <person name="Arus P."/>
            <person name="Orellana A."/>
            <person name="Wells C."/>
            <person name="Main D."/>
            <person name="Vizzotto G."/>
            <person name="Silva H."/>
            <person name="Salamini F."/>
            <person name="Schmutz J."/>
            <person name="Morgante M."/>
            <person name="Rokhsar D.S."/>
        </authorList>
    </citation>
    <scope>NUCLEOTIDE SEQUENCE [LARGE SCALE GENOMIC DNA]</scope>
    <source>
        <strain evidence="7">cv. Nemared</strain>
    </source>
</reference>
<dbReference type="PROSITE" id="PS50090">
    <property type="entry name" value="MYB_LIKE"/>
    <property type="match status" value="1"/>
</dbReference>
<dbReference type="Gramene" id="ONI03038">
    <property type="protein sequence ID" value="ONI03038"/>
    <property type="gene ID" value="PRUPE_6G234700"/>
</dbReference>
<dbReference type="STRING" id="3760.A0A251NUQ9"/>
<evidence type="ECO:0000256" key="1">
    <source>
        <dbReference type="ARBA" id="ARBA00004123"/>
    </source>
</evidence>
<accession>A0A251NUQ9</accession>